<accession>A0A561ETX5</accession>
<protein>
    <submittedName>
        <fullName evidence="3">Uncharacterized protein DUF4229</fullName>
    </submittedName>
</protein>
<dbReference type="RefSeq" id="WP_145792608.1">
    <property type="nucleotide sequence ID" value="NZ_BAAABR010000045.1"/>
</dbReference>
<comment type="caution">
    <text evidence="3">The sequence shown here is derived from an EMBL/GenBank/DDBJ whole genome shotgun (WGS) entry which is preliminary data.</text>
</comment>
<dbReference type="InterPro" id="IPR025323">
    <property type="entry name" value="DUF4229"/>
</dbReference>
<organism evidence="3 4">
    <name type="scientific">Kitasatospora atroaurantiaca</name>
    <dbReference type="NCBI Taxonomy" id="285545"/>
    <lineage>
        <taxon>Bacteria</taxon>
        <taxon>Bacillati</taxon>
        <taxon>Actinomycetota</taxon>
        <taxon>Actinomycetes</taxon>
        <taxon>Kitasatosporales</taxon>
        <taxon>Streptomycetaceae</taxon>
        <taxon>Kitasatospora</taxon>
    </lineage>
</organism>
<dbReference type="Pfam" id="PF14012">
    <property type="entry name" value="DUF4229"/>
    <property type="match status" value="1"/>
</dbReference>
<evidence type="ECO:0000256" key="2">
    <source>
        <dbReference type="SAM" id="Phobius"/>
    </source>
</evidence>
<keyword evidence="2" id="KW-1133">Transmembrane helix</keyword>
<feature type="transmembrane region" description="Helical" evidence="2">
    <location>
        <begin position="33"/>
        <end position="51"/>
    </location>
</feature>
<proteinExistence type="predicted"/>
<keyword evidence="4" id="KW-1185">Reference proteome</keyword>
<dbReference type="Proteomes" id="UP000318416">
    <property type="component" value="Unassembled WGS sequence"/>
</dbReference>
<keyword evidence="2" id="KW-0812">Transmembrane</keyword>
<dbReference type="OrthoDB" id="4284031at2"/>
<evidence type="ECO:0000256" key="1">
    <source>
        <dbReference type="SAM" id="MobiDB-lite"/>
    </source>
</evidence>
<gene>
    <name evidence="3" type="ORF">FB465_4162</name>
</gene>
<name>A0A561ETX5_9ACTN</name>
<reference evidence="3 4" key="1">
    <citation type="submission" date="2019-06" db="EMBL/GenBank/DDBJ databases">
        <title>Sequencing the genomes of 1000 actinobacteria strains.</title>
        <authorList>
            <person name="Klenk H.-P."/>
        </authorList>
    </citation>
    <scope>NUCLEOTIDE SEQUENCE [LARGE SCALE GENOMIC DNA]</scope>
    <source>
        <strain evidence="3 4">DSM 41649</strain>
    </source>
</reference>
<evidence type="ECO:0000313" key="3">
    <source>
        <dbReference type="EMBL" id="TWE19060.1"/>
    </source>
</evidence>
<dbReference type="AlphaFoldDB" id="A0A561ETX5"/>
<feature type="region of interest" description="Disordered" evidence="1">
    <location>
        <begin position="105"/>
        <end position="127"/>
    </location>
</feature>
<sequence>MSSKPSSTSTTPATSATVDSTSHATLRYTSLRASIFLGCLLVALLLGHFGIIPVAGAAGFVFLILVAGLVSAPLSYVLLSKQRDAMSAQIAGKVGGMRSRTADRIANQNAEEDAADDAARAAAAPQN</sequence>
<keyword evidence="2" id="KW-0472">Membrane</keyword>
<evidence type="ECO:0000313" key="4">
    <source>
        <dbReference type="Proteomes" id="UP000318416"/>
    </source>
</evidence>
<dbReference type="EMBL" id="VIVR01000001">
    <property type="protein sequence ID" value="TWE19060.1"/>
    <property type="molecule type" value="Genomic_DNA"/>
</dbReference>
<feature type="transmembrane region" description="Helical" evidence="2">
    <location>
        <begin position="57"/>
        <end position="79"/>
    </location>
</feature>